<dbReference type="PANTHER" id="PTHR33826:SF2">
    <property type="entry name" value="HYDROXYPROLINE-RICH GLYCOPROTEIN FAMILY PROTEIN"/>
    <property type="match status" value="1"/>
</dbReference>
<dbReference type="InterPro" id="IPR055464">
    <property type="entry name" value="DUF7036"/>
</dbReference>
<dbReference type="Pfam" id="PF23041">
    <property type="entry name" value="DUF7036"/>
    <property type="match status" value="2"/>
</dbReference>
<keyword evidence="2" id="KW-0472">Membrane</keyword>
<accession>A0A1D1ZAE7</accession>
<gene>
    <name evidence="4" type="ORF">g.103083</name>
</gene>
<evidence type="ECO:0000259" key="3">
    <source>
        <dbReference type="Pfam" id="PF23041"/>
    </source>
</evidence>
<feature type="domain" description="DUF7036" evidence="3">
    <location>
        <begin position="211"/>
        <end position="301"/>
    </location>
</feature>
<sequence length="352" mass="38409">MGKAEEELSLSAAAAQEEEGRGSPGGNAGARCRHCLWIRRVVRPRCVAALVLGVAVLLSALFWLPPFLRDGADPDGLDSQAGSNIIASFQLRKPLSQLKAYIPELQYDVSAEIGVANSSVIIISLERLPASNWTNVVFGIWPYPKDSNISSAGLSILRSNFVMLVTQQSTLRLTASLFGNPSFFQVLQFPGGITIIPPQSGFLLQKQLMFNFTLNFSINQVYNKINELKDQMKSGLHLNYFENLYVSLTNLRGSTVTPPTIIQTSILLSVGNRPPSQLRLKELAQAITPARNLGLNNTVFGIVKQIRLSSFLNHSINGAGAPSSAPEPHPSHPSHHHHHHHNNKRSSSSIGD</sequence>
<dbReference type="PANTHER" id="PTHR33826">
    <property type="entry name" value="F20B24.21"/>
    <property type="match status" value="1"/>
</dbReference>
<feature type="domain" description="DUF7036" evidence="3">
    <location>
        <begin position="88"/>
        <end position="179"/>
    </location>
</feature>
<proteinExistence type="predicted"/>
<dbReference type="EMBL" id="GDJX01004070">
    <property type="protein sequence ID" value="JAT63866.1"/>
    <property type="molecule type" value="Transcribed_RNA"/>
</dbReference>
<name>A0A1D1ZAE7_9ARAE</name>
<evidence type="ECO:0000313" key="4">
    <source>
        <dbReference type="EMBL" id="JAT63866.1"/>
    </source>
</evidence>
<feature type="compositionally biased region" description="Basic residues" evidence="1">
    <location>
        <begin position="332"/>
        <end position="344"/>
    </location>
</feature>
<evidence type="ECO:0000256" key="2">
    <source>
        <dbReference type="SAM" id="Phobius"/>
    </source>
</evidence>
<reference evidence="4" key="1">
    <citation type="submission" date="2015-07" db="EMBL/GenBank/DDBJ databases">
        <title>Transcriptome Assembly of Anthurium amnicola.</title>
        <authorList>
            <person name="Suzuki J."/>
        </authorList>
    </citation>
    <scope>NUCLEOTIDE SEQUENCE</scope>
</reference>
<feature type="transmembrane region" description="Helical" evidence="2">
    <location>
        <begin position="46"/>
        <end position="64"/>
    </location>
</feature>
<keyword evidence="2" id="KW-1133">Transmembrane helix</keyword>
<dbReference type="AlphaFoldDB" id="A0A1D1ZAE7"/>
<evidence type="ECO:0000256" key="1">
    <source>
        <dbReference type="SAM" id="MobiDB-lite"/>
    </source>
</evidence>
<protein>
    <recommendedName>
        <fullName evidence="3">DUF7036 domain-containing protein</fullName>
    </recommendedName>
</protein>
<keyword evidence="2" id="KW-0812">Transmembrane</keyword>
<feature type="region of interest" description="Disordered" evidence="1">
    <location>
        <begin position="317"/>
        <end position="352"/>
    </location>
</feature>
<organism evidence="4">
    <name type="scientific">Anthurium amnicola</name>
    <dbReference type="NCBI Taxonomy" id="1678845"/>
    <lineage>
        <taxon>Eukaryota</taxon>
        <taxon>Viridiplantae</taxon>
        <taxon>Streptophyta</taxon>
        <taxon>Embryophyta</taxon>
        <taxon>Tracheophyta</taxon>
        <taxon>Spermatophyta</taxon>
        <taxon>Magnoliopsida</taxon>
        <taxon>Liliopsida</taxon>
        <taxon>Araceae</taxon>
        <taxon>Pothoideae</taxon>
        <taxon>Potheae</taxon>
        <taxon>Anthurium</taxon>
    </lineage>
</organism>